<dbReference type="OrthoDB" id="6096611at2759"/>
<dbReference type="Gene3D" id="3.30.160.60">
    <property type="entry name" value="Classic Zinc Finger"/>
    <property type="match status" value="1"/>
</dbReference>
<proteinExistence type="predicted"/>
<keyword evidence="2" id="KW-0175">Coiled coil</keyword>
<evidence type="ECO:0000256" key="2">
    <source>
        <dbReference type="SAM" id="Coils"/>
    </source>
</evidence>
<dbReference type="PANTHER" id="PTHR25462:SF305">
    <property type="entry name" value="RING-TYPE DOMAIN-CONTAINING PROTEIN"/>
    <property type="match status" value="1"/>
</dbReference>
<dbReference type="PROSITE" id="PS50119">
    <property type="entry name" value="ZF_BBOX"/>
    <property type="match status" value="1"/>
</dbReference>
<reference evidence="4" key="1">
    <citation type="submission" date="2021-03" db="EMBL/GenBank/DDBJ databases">
        <authorList>
            <person name="Bekaert M."/>
        </authorList>
    </citation>
    <scope>NUCLEOTIDE SEQUENCE</scope>
</reference>
<evidence type="ECO:0000313" key="5">
    <source>
        <dbReference type="Proteomes" id="UP000683360"/>
    </source>
</evidence>
<feature type="domain" description="B box-type" evidence="3">
    <location>
        <begin position="7"/>
        <end position="54"/>
    </location>
</feature>
<dbReference type="GO" id="GO:0008270">
    <property type="term" value="F:zinc ion binding"/>
    <property type="evidence" value="ECO:0007669"/>
    <property type="project" value="UniProtKB-KW"/>
</dbReference>
<evidence type="ECO:0000256" key="1">
    <source>
        <dbReference type="PROSITE-ProRule" id="PRU00024"/>
    </source>
</evidence>
<organism evidence="4 5">
    <name type="scientific">Mytilus edulis</name>
    <name type="common">Blue mussel</name>
    <dbReference type="NCBI Taxonomy" id="6550"/>
    <lineage>
        <taxon>Eukaryota</taxon>
        <taxon>Metazoa</taxon>
        <taxon>Spiralia</taxon>
        <taxon>Lophotrochozoa</taxon>
        <taxon>Mollusca</taxon>
        <taxon>Bivalvia</taxon>
        <taxon>Autobranchia</taxon>
        <taxon>Pteriomorphia</taxon>
        <taxon>Mytilida</taxon>
        <taxon>Mytiloidea</taxon>
        <taxon>Mytilidae</taxon>
        <taxon>Mytilinae</taxon>
        <taxon>Mytilus</taxon>
    </lineage>
</organism>
<feature type="coiled-coil region" evidence="2">
    <location>
        <begin position="145"/>
        <end position="176"/>
    </location>
</feature>
<dbReference type="GO" id="GO:0061630">
    <property type="term" value="F:ubiquitin protein ligase activity"/>
    <property type="evidence" value="ECO:0007669"/>
    <property type="project" value="TreeGrafter"/>
</dbReference>
<dbReference type="InterPro" id="IPR047153">
    <property type="entry name" value="TRIM45/56/19-like"/>
</dbReference>
<evidence type="ECO:0000313" key="4">
    <source>
        <dbReference type="EMBL" id="CAG2200738.1"/>
    </source>
</evidence>
<dbReference type="Proteomes" id="UP000683360">
    <property type="component" value="Unassembled WGS sequence"/>
</dbReference>
<dbReference type="GO" id="GO:0005654">
    <property type="term" value="C:nucleoplasm"/>
    <property type="evidence" value="ECO:0007669"/>
    <property type="project" value="TreeGrafter"/>
</dbReference>
<keyword evidence="1" id="KW-0863">Zinc-finger</keyword>
<gene>
    <name evidence="4" type="ORF">MEDL_15373</name>
</gene>
<name>A0A8S3R155_MYTED</name>
<dbReference type="PANTHER" id="PTHR25462">
    <property type="entry name" value="BONUS, ISOFORM C-RELATED"/>
    <property type="match status" value="1"/>
</dbReference>
<evidence type="ECO:0000259" key="3">
    <source>
        <dbReference type="PROSITE" id="PS50119"/>
    </source>
</evidence>
<accession>A0A8S3R155</accession>
<comment type="caution">
    <text evidence="4">The sequence shown here is derived from an EMBL/GenBank/DDBJ whole genome shotgun (WGS) entry which is preliminary data.</text>
</comment>
<protein>
    <recommendedName>
        <fullName evidence="3">B box-type domain-containing protein</fullName>
    </recommendedName>
</protein>
<sequence length="298" mass="34244">MATSCSKICSVCAIQHKTKDAEYWCPECEQGLCPKCLNYHNALKSSSNHEVISVENYKQLPSSISSIQQHCSDHNRKFQMYCPQHENLCCSLCISSNHSNCVGLLSIEEVVATSTTSTLLDSIEQRLNGVMTNAETIINDRKQNLSLIQQQRNKFKREITQMRDKINQHLDLLENQSLMDLEDTENMIRRQVETAVTNITQDYKHVSELKIDMCSFRKYASNLQTFLGARILEVEIKKKEEYLQSLLDDGSLQQVFINFEVTENVSGIQFFQTFGSVSTDRRLPLVELKKKQISRPKF</sequence>
<dbReference type="InterPro" id="IPR000315">
    <property type="entry name" value="Znf_B-box"/>
</dbReference>
<keyword evidence="5" id="KW-1185">Reference proteome</keyword>
<dbReference type="SUPFAM" id="SSF57845">
    <property type="entry name" value="B-box zinc-binding domain"/>
    <property type="match status" value="1"/>
</dbReference>
<dbReference type="AlphaFoldDB" id="A0A8S3R155"/>
<keyword evidence="1" id="KW-0479">Metal-binding</keyword>
<keyword evidence="1" id="KW-0862">Zinc</keyword>
<dbReference type="EMBL" id="CAJPWZ010000756">
    <property type="protein sequence ID" value="CAG2200738.1"/>
    <property type="molecule type" value="Genomic_DNA"/>
</dbReference>